<evidence type="ECO:0000313" key="1">
    <source>
        <dbReference type="EMBL" id="CCI48416.1"/>
    </source>
</evidence>
<organism evidence="1 2">
    <name type="scientific">Albugo candida</name>
    <dbReference type="NCBI Taxonomy" id="65357"/>
    <lineage>
        <taxon>Eukaryota</taxon>
        <taxon>Sar</taxon>
        <taxon>Stramenopiles</taxon>
        <taxon>Oomycota</taxon>
        <taxon>Peronosporomycetes</taxon>
        <taxon>Albuginales</taxon>
        <taxon>Albuginaceae</taxon>
        <taxon>Albugo</taxon>
    </lineage>
</organism>
<gene>
    <name evidence="1" type="ORF">BN9_095000</name>
</gene>
<name>A0A024GNY6_9STRA</name>
<keyword evidence="2" id="KW-1185">Reference proteome</keyword>
<proteinExistence type="predicted"/>
<dbReference type="Proteomes" id="UP000053237">
    <property type="component" value="Unassembled WGS sequence"/>
</dbReference>
<dbReference type="AlphaFoldDB" id="A0A024GNY6"/>
<sequence length="108" mass="12389">MVLAHKLLRSCLVVIPCERNLIFVAKTQHQFIYICVNKVFMTLMQACDARFKPFPVSLDCNCLADFEFGMILHKLNDLMLSIGNVLRAKLKCANAIRKNDYTFCVCLQ</sequence>
<dbReference type="EMBL" id="CAIX01000222">
    <property type="protein sequence ID" value="CCI48416.1"/>
    <property type="molecule type" value="Genomic_DNA"/>
</dbReference>
<comment type="caution">
    <text evidence="1">The sequence shown here is derived from an EMBL/GenBank/DDBJ whole genome shotgun (WGS) entry which is preliminary data.</text>
</comment>
<reference evidence="1 2" key="1">
    <citation type="submission" date="2012-05" db="EMBL/GenBank/DDBJ databases">
        <title>Recombination and specialization in a pathogen metapopulation.</title>
        <authorList>
            <person name="Gardiner A."/>
            <person name="Kemen E."/>
            <person name="Schultz-Larsen T."/>
            <person name="MacLean D."/>
            <person name="Van Oosterhout C."/>
            <person name="Jones J.D.G."/>
        </authorList>
    </citation>
    <scope>NUCLEOTIDE SEQUENCE [LARGE SCALE GENOMIC DNA]</scope>
    <source>
        <strain evidence="1 2">Ac Nc2</strain>
    </source>
</reference>
<accession>A0A024GNY6</accession>
<evidence type="ECO:0000313" key="2">
    <source>
        <dbReference type="Proteomes" id="UP000053237"/>
    </source>
</evidence>
<dbReference type="InParanoid" id="A0A024GNY6"/>
<protein>
    <submittedName>
        <fullName evidence="1">Uncharacterized protein</fullName>
    </submittedName>
</protein>